<dbReference type="PANTHER" id="PTHR47926:SF347">
    <property type="entry name" value="PENTATRICOPEPTIDE REPEAT-CONTAINING PROTEIN"/>
    <property type="match status" value="1"/>
</dbReference>
<dbReference type="InterPro" id="IPR046960">
    <property type="entry name" value="PPR_At4g14850-like_plant"/>
</dbReference>
<keyword evidence="1" id="KW-0677">Repeat</keyword>
<reference evidence="2 3" key="1">
    <citation type="submission" date="2020-04" db="EMBL/GenBank/DDBJ databases">
        <title>Plant Genome Project.</title>
        <authorList>
            <person name="Zhang R.-G."/>
        </authorList>
    </citation>
    <scope>NUCLEOTIDE SEQUENCE [LARGE SCALE GENOMIC DNA]</scope>
    <source>
        <strain evidence="2">YNK0</strain>
        <tissue evidence="2">Leaf</tissue>
    </source>
</reference>
<evidence type="ECO:0000256" key="1">
    <source>
        <dbReference type="ARBA" id="ARBA00022737"/>
    </source>
</evidence>
<protein>
    <recommendedName>
        <fullName evidence="4">Pentatricopeptide repeat-containing protein</fullName>
    </recommendedName>
</protein>
<keyword evidence="3" id="KW-1185">Reference proteome</keyword>
<proteinExistence type="predicted"/>
<evidence type="ECO:0000313" key="2">
    <source>
        <dbReference type="EMBL" id="KAF8369635.1"/>
    </source>
</evidence>
<dbReference type="OMA" id="SWITMIT"/>
<sequence length="187" mass="21166">MQEAKQFHVIRLRAYASSSDPHKALHLYTQLHKHGPQPDNCSFPLLLKACFSLRDFQIRKEIHCQAIKHGFESDIFEQNSLIHLYGLNAKIKTARRIFDEMEPVEPNDSTIMSALCACANLGALDMGRWVHSYIRDKGTEGEGRVLKMSVVETVGRRMVLVRGIPSGQQAYSLDKTSAQSSSLHRQM</sequence>
<evidence type="ECO:0008006" key="4">
    <source>
        <dbReference type="Google" id="ProtNLM"/>
    </source>
</evidence>
<dbReference type="GO" id="GO:0009451">
    <property type="term" value="P:RNA modification"/>
    <property type="evidence" value="ECO:0007669"/>
    <property type="project" value="InterPro"/>
</dbReference>
<dbReference type="InterPro" id="IPR002885">
    <property type="entry name" value="PPR_rpt"/>
</dbReference>
<dbReference type="PANTHER" id="PTHR47926">
    <property type="entry name" value="PENTATRICOPEPTIDE REPEAT-CONTAINING PROTEIN"/>
    <property type="match status" value="1"/>
</dbReference>
<dbReference type="GO" id="GO:0003723">
    <property type="term" value="F:RNA binding"/>
    <property type="evidence" value="ECO:0007669"/>
    <property type="project" value="InterPro"/>
</dbReference>
<dbReference type="Pfam" id="PF13812">
    <property type="entry name" value="PPR_3"/>
    <property type="match status" value="1"/>
</dbReference>
<dbReference type="Gene3D" id="1.25.40.10">
    <property type="entry name" value="Tetratricopeptide repeat domain"/>
    <property type="match status" value="1"/>
</dbReference>
<gene>
    <name evidence="2" type="ORF">HHK36_032344</name>
</gene>
<dbReference type="OrthoDB" id="9990610at2759"/>
<dbReference type="AlphaFoldDB" id="A0A834Y9B8"/>
<name>A0A834Y9B8_TETSI</name>
<dbReference type="Proteomes" id="UP000655225">
    <property type="component" value="Unassembled WGS sequence"/>
</dbReference>
<dbReference type="InterPro" id="IPR011990">
    <property type="entry name" value="TPR-like_helical_dom_sf"/>
</dbReference>
<organism evidence="2 3">
    <name type="scientific">Tetracentron sinense</name>
    <name type="common">Spur-leaf</name>
    <dbReference type="NCBI Taxonomy" id="13715"/>
    <lineage>
        <taxon>Eukaryota</taxon>
        <taxon>Viridiplantae</taxon>
        <taxon>Streptophyta</taxon>
        <taxon>Embryophyta</taxon>
        <taxon>Tracheophyta</taxon>
        <taxon>Spermatophyta</taxon>
        <taxon>Magnoliopsida</taxon>
        <taxon>Trochodendrales</taxon>
        <taxon>Trochodendraceae</taxon>
        <taxon>Tetracentron</taxon>
    </lineage>
</organism>
<accession>A0A834Y9B8</accession>
<dbReference type="EMBL" id="JABCRI010000630">
    <property type="protein sequence ID" value="KAF8369635.1"/>
    <property type="molecule type" value="Genomic_DNA"/>
</dbReference>
<evidence type="ECO:0000313" key="3">
    <source>
        <dbReference type="Proteomes" id="UP000655225"/>
    </source>
</evidence>
<comment type="caution">
    <text evidence="2">The sequence shown here is derived from an EMBL/GenBank/DDBJ whole genome shotgun (WGS) entry which is preliminary data.</text>
</comment>